<keyword evidence="1 4" id="KW-0489">Methyltransferase</keyword>
<comment type="caution">
    <text evidence="4">The sequence shown here is derived from an EMBL/GenBank/DDBJ whole genome shotgun (WGS) entry which is preliminary data.</text>
</comment>
<feature type="domain" description="Methyltransferase" evidence="3">
    <location>
        <begin position="54"/>
        <end position="164"/>
    </location>
</feature>
<organism evidence="4 5">
    <name type="scientific">Formosa maritima</name>
    <dbReference type="NCBI Taxonomy" id="2592046"/>
    <lineage>
        <taxon>Bacteria</taxon>
        <taxon>Pseudomonadati</taxon>
        <taxon>Bacteroidota</taxon>
        <taxon>Flavobacteriia</taxon>
        <taxon>Flavobacteriales</taxon>
        <taxon>Flavobacteriaceae</taxon>
        <taxon>Formosa</taxon>
    </lineage>
</organism>
<keyword evidence="5" id="KW-1185">Reference proteome</keyword>
<dbReference type="Gene3D" id="3.40.50.150">
    <property type="entry name" value="Vaccinia Virus protein VP39"/>
    <property type="match status" value="1"/>
</dbReference>
<dbReference type="Pfam" id="PF13847">
    <property type="entry name" value="Methyltransf_31"/>
    <property type="match status" value="1"/>
</dbReference>
<dbReference type="PANTHER" id="PTHR44942">
    <property type="entry name" value="METHYLTRANSF_11 DOMAIN-CONTAINING PROTEIN"/>
    <property type="match status" value="1"/>
</dbReference>
<protein>
    <submittedName>
        <fullName evidence="4">Class I SAM-dependent methyltransferase</fullName>
    </submittedName>
</protein>
<gene>
    <name evidence="4" type="ORF">FVF61_05750</name>
</gene>
<dbReference type="InterPro" id="IPR051052">
    <property type="entry name" value="Diverse_substrate_MTase"/>
</dbReference>
<reference evidence="4 5" key="1">
    <citation type="submission" date="2019-08" db="EMBL/GenBank/DDBJ databases">
        <title>Formosa sediminis sp. nov., isolated from marine sediment.</title>
        <authorList>
            <person name="Cao W.R."/>
        </authorList>
    </citation>
    <scope>NUCLEOTIDE SEQUENCE [LARGE SCALE GENOMIC DNA]</scope>
    <source>
        <strain evidence="4 5">1494</strain>
    </source>
</reference>
<evidence type="ECO:0000256" key="2">
    <source>
        <dbReference type="ARBA" id="ARBA00022679"/>
    </source>
</evidence>
<sequence>MKNWKTFWQNYRVIEIKSQNDLLYQVGKTVGGSVISEEQFKEDINEIIVNLDLKKDDVILDLCCGNGVLSYKLSNSVEKVIGVDFSQSFIENAKKHSTNKNISYYVVDVLNSEYINKLIAEYNVTKVLMNDCLAYFEPKSLDLIISKLSKHKVTILMSSILDKERKWHFYNTLTRKINYILDVTFYNSKSGIGYWWTKNEIQKIADKYRFEAKYFMHHNKNHTAHYRFNVRLKK</sequence>
<dbReference type="CDD" id="cd02440">
    <property type="entry name" value="AdoMet_MTases"/>
    <property type="match status" value="1"/>
</dbReference>
<accession>A0A5D0GD69</accession>
<dbReference type="GO" id="GO:0008168">
    <property type="term" value="F:methyltransferase activity"/>
    <property type="evidence" value="ECO:0007669"/>
    <property type="project" value="UniProtKB-KW"/>
</dbReference>
<name>A0A5D0GD69_9FLAO</name>
<dbReference type="Proteomes" id="UP000324550">
    <property type="component" value="Unassembled WGS sequence"/>
</dbReference>
<dbReference type="InterPro" id="IPR025714">
    <property type="entry name" value="Methyltranfer_dom"/>
</dbReference>
<dbReference type="PANTHER" id="PTHR44942:SF4">
    <property type="entry name" value="METHYLTRANSFERASE TYPE 11 DOMAIN-CONTAINING PROTEIN"/>
    <property type="match status" value="1"/>
</dbReference>
<evidence type="ECO:0000259" key="3">
    <source>
        <dbReference type="Pfam" id="PF13847"/>
    </source>
</evidence>
<proteinExistence type="predicted"/>
<dbReference type="RefSeq" id="WP_148454282.1">
    <property type="nucleotide sequence ID" value="NZ_VSFC01000030.1"/>
</dbReference>
<dbReference type="SUPFAM" id="SSF53335">
    <property type="entry name" value="S-adenosyl-L-methionine-dependent methyltransferases"/>
    <property type="match status" value="1"/>
</dbReference>
<dbReference type="GO" id="GO:0032259">
    <property type="term" value="P:methylation"/>
    <property type="evidence" value="ECO:0007669"/>
    <property type="project" value="UniProtKB-KW"/>
</dbReference>
<dbReference type="OrthoDB" id="9791837at2"/>
<evidence type="ECO:0000313" key="5">
    <source>
        <dbReference type="Proteomes" id="UP000324550"/>
    </source>
</evidence>
<evidence type="ECO:0000256" key="1">
    <source>
        <dbReference type="ARBA" id="ARBA00022603"/>
    </source>
</evidence>
<dbReference type="InterPro" id="IPR029063">
    <property type="entry name" value="SAM-dependent_MTases_sf"/>
</dbReference>
<dbReference type="AlphaFoldDB" id="A0A5D0GD69"/>
<evidence type="ECO:0000313" key="4">
    <source>
        <dbReference type="EMBL" id="TYA56640.1"/>
    </source>
</evidence>
<keyword evidence="2 4" id="KW-0808">Transferase</keyword>
<dbReference type="EMBL" id="VSFC01000030">
    <property type="protein sequence ID" value="TYA56640.1"/>
    <property type="molecule type" value="Genomic_DNA"/>
</dbReference>